<dbReference type="Proteomes" id="UP001597387">
    <property type="component" value="Unassembled WGS sequence"/>
</dbReference>
<proteinExistence type="predicted"/>
<keyword evidence="1" id="KW-0732">Signal</keyword>
<protein>
    <submittedName>
        <fullName evidence="3">Lysozyme inhibitor LprI family protein</fullName>
    </submittedName>
</protein>
<keyword evidence="4" id="KW-1185">Reference proteome</keyword>
<sequence length="183" mass="20876">MKYFLILVALLLSSTGYSQQKGPTDIRPEIEAKIRVLVSKSAAKFNDRLKKQNLNTDEIEFKLDTFEINHYMSESLKVDYSTLGMRKAVHQAAEAYDNLLNKYYKKLNQKLKPGDKAALLTAQRAWLTYRDAELSFKGTLGKSHYSGGGTIETLIQSSFYLDMIKKRVVELFEHYGSIGRGIH</sequence>
<evidence type="ECO:0000313" key="3">
    <source>
        <dbReference type="EMBL" id="MFD2163985.1"/>
    </source>
</evidence>
<dbReference type="EMBL" id="JBHUHZ010000003">
    <property type="protein sequence ID" value="MFD2163985.1"/>
    <property type="molecule type" value="Genomic_DNA"/>
</dbReference>
<evidence type="ECO:0000256" key="1">
    <source>
        <dbReference type="SAM" id="SignalP"/>
    </source>
</evidence>
<accession>A0ABW4ZPY5</accession>
<feature type="signal peptide" evidence="1">
    <location>
        <begin position="1"/>
        <end position="20"/>
    </location>
</feature>
<evidence type="ECO:0000259" key="2">
    <source>
        <dbReference type="Pfam" id="PF07007"/>
    </source>
</evidence>
<organism evidence="3 4">
    <name type="scientific">Paradesertivirga mongoliensis</name>
    <dbReference type="NCBI Taxonomy" id="2100740"/>
    <lineage>
        <taxon>Bacteria</taxon>
        <taxon>Pseudomonadati</taxon>
        <taxon>Bacteroidota</taxon>
        <taxon>Sphingobacteriia</taxon>
        <taxon>Sphingobacteriales</taxon>
        <taxon>Sphingobacteriaceae</taxon>
        <taxon>Paradesertivirga</taxon>
    </lineage>
</organism>
<dbReference type="RefSeq" id="WP_255904776.1">
    <property type="nucleotide sequence ID" value="NZ_JAFMZO010000004.1"/>
</dbReference>
<dbReference type="PANTHER" id="PTHR39176">
    <property type="entry name" value="PERIPLASMIC PROTEIN-RELATED"/>
    <property type="match status" value="1"/>
</dbReference>
<evidence type="ECO:0000313" key="4">
    <source>
        <dbReference type="Proteomes" id="UP001597387"/>
    </source>
</evidence>
<name>A0ABW4ZPY5_9SPHI</name>
<dbReference type="Pfam" id="PF07007">
    <property type="entry name" value="LprI"/>
    <property type="match status" value="1"/>
</dbReference>
<dbReference type="InterPro" id="IPR009739">
    <property type="entry name" value="LprI-like_N"/>
</dbReference>
<feature type="chain" id="PRO_5045929845" evidence="1">
    <location>
        <begin position="21"/>
        <end position="183"/>
    </location>
</feature>
<reference evidence="4" key="1">
    <citation type="journal article" date="2019" name="Int. J. Syst. Evol. Microbiol.">
        <title>The Global Catalogue of Microorganisms (GCM) 10K type strain sequencing project: providing services to taxonomists for standard genome sequencing and annotation.</title>
        <authorList>
            <consortium name="The Broad Institute Genomics Platform"/>
            <consortium name="The Broad Institute Genome Sequencing Center for Infectious Disease"/>
            <person name="Wu L."/>
            <person name="Ma J."/>
        </authorList>
    </citation>
    <scope>NUCLEOTIDE SEQUENCE [LARGE SCALE GENOMIC DNA]</scope>
    <source>
        <strain evidence="4">KCTC 42217</strain>
    </source>
</reference>
<gene>
    <name evidence="3" type="ORF">ACFSJU_16370</name>
</gene>
<feature type="domain" description="Lysozyme inhibitor LprI-like N-terminal" evidence="2">
    <location>
        <begin position="81"/>
        <end position="171"/>
    </location>
</feature>
<dbReference type="Gene3D" id="1.20.1270.180">
    <property type="match status" value="1"/>
</dbReference>
<comment type="caution">
    <text evidence="3">The sequence shown here is derived from an EMBL/GenBank/DDBJ whole genome shotgun (WGS) entry which is preliminary data.</text>
</comment>
<dbReference type="PANTHER" id="PTHR39176:SF1">
    <property type="entry name" value="PERIPLASMIC PROTEIN"/>
    <property type="match status" value="1"/>
</dbReference>